<organism evidence="1 2">
    <name type="scientific">Sinorhizobium fredii (strain USDA 257)</name>
    <dbReference type="NCBI Taxonomy" id="1185652"/>
    <lineage>
        <taxon>Bacteria</taxon>
        <taxon>Pseudomonadati</taxon>
        <taxon>Pseudomonadota</taxon>
        <taxon>Alphaproteobacteria</taxon>
        <taxon>Hyphomicrobiales</taxon>
        <taxon>Rhizobiaceae</taxon>
        <taxon>Sinorhizobium/Ensifer group</taxon>
        <taxon>Sinorhizobium</taxon>
    </lineage>
</organism>
<dbReference type="RefSeq" id="WP_014761228.1">
    <property type="nucleotide sequence ID" value="NC_018000.1"/>
</dbReference>
<dbReference type="AlphaFoldDB" id="I3WZH8"/>
<gene>
    <name evidence="1" type="ORF">USDA257_c04370</name>
</gene>
<sequence>MSRISDLVTRMAVIPDKERRAIQLGEMIAVRDKLRISADRAEELRSLSSALEPVGGTDFVERAKQGLAQASSSALRLKARLESGSGFDRKRSDEALTAINERLENATAAINKGWRTLVDGHGTRFRPLAVAAERASLPGADKLNAAIVRLEEWRDCPPTTPQEATAYVANAARIPASIAELGLEGRAGKFMVDAANGRARARDLQEAEVIAFLDAHPAVWSLLKVGF</sequence>
<reference evidence="1 2" key="1">
    <citation type="journal article" date="2012" name="J. Bacteriol.">
        <title>Complete genome sequence of the broad-host-range strain Sinorhizobium fredii USDA257.</title>
        <authorList>
            <person name="Schuldes J."/>
            <person name="Rodriguez Orbegoso M."/>
            <person name="Schmeisser C."/>
            <person name="Krishnan H.B."/>
            <person name="Daniel R."/>
            <person name="Streit W.R."/>
        </authorList>
    </citation>
    <scope>NUCLEOTIDE SEQUENCE [LARGE SCALE GENOMIC DNA]</scope>
    <source>
        <strain evidence="1 2">USDA 257</strain>
    </source>
</reference>
<dbReference type="KEGG" id="sfd:USDA257_c04370"/>
<dbReference type="EMBL" id="CP003563">
    <property type="protein sequence ID" value="AFL49034.1"/>
    <property type="molecule type" value="Genomic_DNA"/>
</dbReference>
<dbReference type="Proteomes" id="UP000006180">
    <property type="component" value="Chromosome"/>
</dbReference>
<evidence type="ECO:0000313" key="2">
    <source>
        <dbReference type="Proteomes" id="UP000006180"/>
    </source>
</evidence>
<dbReference type="PATRIC" id="fig|1185652.3.peg.451"/>
<dbReference type="STRING" id="1185652.USDA257_c04370"/>
<evidence type="ECO:0000313" key="1">
    <source>
        <dbReference type="EMBL" id="AFL49034.1"/>
    </source>
</evidence>
<protein>
    <submittedName>
        <fullName evidence="1">Uncharacterized protein</fullName>
    </submittedName>
</protein>
<dbReference type="HOGENOM" id="CLU_1219050_0_0_5"/>
<proteinExistence type="predicted"/>
<name>I3WZH8_SINF2</name>
<accession>I3WZH8</accession>